<evidence type="ECO:0000313" key="8">
    <source>
        <dbReference type="EMBL" id="OGK50536.1"/>
    </source>
</evidence>
<dbReference type="PIRSF" id="PIRSF000524">
    <property type="entry name" value="SPT"/>
    <property type="match status" value="1"/>
</dbReference>
<dbReference type="Gene3D" id="3.40.640.10">
    <property type="entry name" value="Type I PLP-dependent aspartate aminotransferase-like (Major domain)"/>
    <property type="match status" value="1"/>
</dbReference>
<dbReference type="Gene3D" id="3.90.1150.10">
    <property type="entry name" value="Aspartate Aminotransferase, domain 1"/>
    <property type="match status" value="1"/>
</dbReference>
<dbReference type="GO" id="GO:0004760">
    <property type="term" value="F:L-serine-pyruvate transaminase activity"/>
    <property type="evidence" value="ECO:0007669"/>
    <property type="project" value="TreeGrafter"/>
</dbReference>
<evidence type="ECO:0000256" key="3">
    <source>
        <dbReference type="ARBA" id="ARBA00022898"/>
    </source>
</evidence>
<protein>
    <recommendedName>
        <fullName evidence="7">Aminotransferase class V domain-containing protein</fullName>
    </recommendedName>
</protein>
<keyword evidence="3 5" id="KW-0663">Pyridoxal phosphate</keyword>
<dbReference type="InterPro" id="IPR015421">
    <property type="entry name" value="PyrdxlP-dep_Trfase_major"/>
</dbReference>
<name>A0A1F7J4K8_9BACT</name>
<evidence type="ECO:0000259" key="7">
    <source>
        <dbReference type="Pfam" id="PF00266"/>
    </source>
</evidence>
<reference evidence="8 9" key="1">
    <citation type="journal article" date="2016" name="Nat. Commun.">
        <title>Thousands of microbial genomes shed light on interconnected biogeochemical processes in an aquifer system.</title>
        <authorList>
            <person name="Anantharaman K."/>
            <person name="Brown C.T."/>
            <person name="Hug L.A."/>
            <person name="Sharon I."/>
            <person name="Castelle C.J."/>
            <person name="Probst A.J."/>
            <person name="Thomas B.C."/>
            <person name="Singh A."/>
            <person name="Wilkins M.J."/>
            <person name="Karaoz U."/>
            <person name="Brodie E.L."/>
            <person name="Williams K.H."/>
            <person name="Hubbard S.S."/>
            <person name="Banfield J.F."/>
        </authorList>
    </citation>
    <scope>NUCLEOTIDE SEQUENCE [LARGE SCALE GENOMIC DNA]</scope>
</reference>
<dbReference type="Pfam" id="PF00266">
    <property type="entry name" value="Aminotran_5"/>
    <property type="match status" value="1"/>
</dbReference>
<dbReference type="InterPro" id="IPR000192">
    <property type="entry name" value="Aminotrans_V_dom"/>
</dbReference>
<sequence length="375" mass="41693">MPERNRSLRIPGPTPLPDPVRQTMGEQMINHRGVEFHDLLPRVTERLKMFFQTQNDVFILTGSGTAGMEAAIANTLGPGSQALVINIGDFGTRFEKIANAFGVKTVVLRELPGRAASLDRIENAFNEIAENDEGERYFDAVLVTHNETSTGVTNDMEGIAKLVKKMDPETLLIVDSISSIPSIETKTDEWEIDINISGSQKGWGVAPALAIVSVSELALQTRSTSPKFYFDFYHAKEFLDGKNETPWTPAVQEIRALDTAIELILEEGYENFLRRHEEVGNYVRKRFKEMGLELYAADERCASDTITAVLHANPQDVVNLALQYGVELAGGQGALVSEIFRFGHMGFGTLDDARFDLDIVERAVRQIPNEYPLSE</sequence>
<evidence type="ECO:0000256" key="4">
    <source>
        <dbReference type="PIRSR" id="PIRSR000524-1"/>
    </source>
</evidence>
<evidence type="ECO:0000313" key="9">
    <source>
        <dbReference type="Proteomes" id="UP000178558"/>
    </source>
</evidence>
<comment type="similarity">
    <text evidence="2">Belongs to the class-V pyridoxal-phosphate-dependent aminotransferase family.</text>
</comment>
<dbReference type="SUPFAM" id="SSF53383">
    <property type="entry name" value="PLP-dependent transferases"/>
    <property type="match status" value="1"/>
</dbReference>
<dbReference type="PANTHER" id="PTHR21152:SF40">
    <property type="entry name" value="ALANINE--GLYOXYLATE AMINOTRANSFERASE"/>
    <property type="match status" value="1"/>
</dbReference>
<dbReference type="Proteomes" id="UP000178558">
    <property type="component" value="Unassembled WGS sequence"/>
</dbReference>
<evidence type="ECO:0000256" key="1">
    <source>
        <dbReference type="ARBA" id="ARBA00001933"/>
    </source>
</evidence>
<comment type="caution">
    <text evidence="8">The sequence shown here is derived from an EMBL/GenBank/DDBJ whole genome shotgun (WGS) entry which is preliminary data.</text>
</comment>
<dbReference type="GO" id="GO:0008453">
    <property type="term" value="F:alanine-glyoxylate transaminase activity"/>
    <property type="evidence" value="ECO:0007669"/>
    <property type="project" value="TreeGrafter"/>
</dbReference>
<dbReference type="InterPro" id="IPR015424">
    <property type="entry name" value="PyrdxlP-dep_Trfase"/>
</dbReference>
<gene>
    <name evidence="8" type="ORF">A3B50_02010</name>
</gene>
<comment type="cofactor">
    <cofactor evidence="1 5">
        <name>pyridoxal 5'-phosphate</name>
        <dbReference type="ChEBI" id="CHEBI:597326"/>
    </cofactor>
</comment>
<proteinExistence type="inferred from homology"/>
<dbReference type="PANTHER" id="PTHR21152">
    <property type="entry name" value="AMINOTRANSFERASE CLASS V"/>
    <property type="match status" value="1"/>
</dbReference>
<evidence type="ECO:0000256" key="6">
    <source>
        <dbReference type="SAM" id="MobiDB-lite"/>
    </source>
</evidence>
<evidence type="ECO:0000256" key="5">
    <source>
        <dbReference type="PIRSR" id="PIRSR000524-50"/>
    </source>
</evidence>
<accession>A0A1F7J4K8</accession>
<dbReference type="AlphaFoldDB" id="A0A1F7J4K8"/>
<dbReference type="GO" id="GO:0019265">
    <property type="term" value="P:glycine biosynthetic process, by transamination of glyoxylate"/>
    <property type="evidence" value="ECO:0007669"/>
    <property type="project" value="TreeGrafter"/>
</dbReference>
<feature type="binding site" evidence="4">
    <location>
        <position position="341"/>
    </location>
    <ligand>
        <name>substrate</name>
    </ligand>
</feature>
<organism evidence="8 9">
    <name type="scientific">Candidatus Roizmanbacteria bacterium RIFCSPLOWO2_01_FULL_40_42</name>
    <dbReference type="NCBI Taxonomy" id="1802066"/>
    <lineage>
        <taxon>Bacteria</taxon>
        <taxon>Candidatus Roizmaniibacteriota</taxon>
    </lineage>
</organism>
<dbReference type="InterPro" id="IPR015422">
    <property type="entry name" value="PyrdxlP-dep_Trfase_small"/>
</dbReference>
<feature type="region of interest" description="Disordered" evidence="6">
    <location>
        <begin position="1"/>
        <end position="20"/>
    </location>
</feature>
<evidence type="ECO:0000256" key="2">
    <source>
        <dbReference type="ARBA" id="ARBA00009236"/>
    </source>
</evidence>
<feature type="domain" description="Aminotransferase class V" evidence="7">
    <location>
        <begin position="27"/>
        <end position="332"/>
    </location>
</feature>
<dbReference type="EMBL" id="MGAQ01000015">
    <property type="protein sequence ID" value="OGK50536.1"/>
    <property type="molecule type" value="Genomic_DNA"/>
</dbReference>
<dbReference type="InterPro" id="IPR024169">
    <property type="entry name" value="SP_NH2Trfase/AEP_transaminase"/>
</dbReference>
<feature type="modified residue" description="N6-(pyridoxal phosphate)lysine" evidence="5">
    <location>
        <position position="201"/>
    </location>
</feature>